<dbReference type="AlphaFoldDB" id="A0A7S2RR27"/>
<evidence type="ECO:0000256" key="1">
    <source>
        <dbReference type="SAM" id="SignalP"/>
    </source>
</evidence>
<sequence>MESSIARLVVIWYSIVVCTGKFEDCGSDLEITAPNELYVLPNTQFKTNARCQGACKVCFQILSIQYDAHEPSCLTIDEARVVNVQNIPYGKHYLFAWIQRQGGQCKGSQQLVPFLVTPVLPTSVPQGTCHKKVTMPKKSNSLAIISVVNRGKESFKKALDSWHKSGLLDLASETIIFLQNNVENDPRHAYASLYGVKVVGEPMQIGLSSAMNVLFEMVHTEQHILFLEEDFIIKEQYWNTYTKTVVSEAQSLLHDGLADVVQLRHRRHPGIPFFSWSWIGHEQELLTMETPYNSNHSLLDTLHWLYHPPSYFKDSNLIWDCSRHAHDWFCAFSTHAAWSNNPFLTTKAFYDKHIRDVAATDWRKDIEGAINNSPHLWDKQCILVAKGPGLFTHNDIDKELSQQSPFENPFADGGALHARQERIRQANLIIQDQCQDTRPT</sequence>
<organism evidence="2">
    <name type="scientific">Mucochytrium quahogii</name>
    <dbReference type="NCBI Taxonomy" id="96639"/>
    <lineage>
        <taxon>Eukaryota</taxon>
        <taxon>Sar</taxon>
        <taxon>Stramenopiles</taxon>
        <taxon>Bigyra</taxon>
        <taxon>Labyrinthulomycetes</taxon>
        <taxon>Thraustochytrida</taxon>
        <taxon>Thraustochytriidae</taxon>
        <taxon>Mucochytrium</taxon>
    </lineage>
</organism>
<evidence type="ECO:0000313" key="2">
    <source>
        <dbReference type="EMBL" id="CAD9678217.1"/>
    </source>
</evidence>
<dbReference type="EMBL" id="HBHK01009762">
    <property type="protein sequence ID" value="CAD9678217.1"/>
    <property type="molecule type" value="Transcribed_RNA"/>
</dbReference>
<protein>
    <submittedName>
        <fullName evidence="2">Uncharacterized protein</fullName>
    </submittedName>
</protein>
<feature type="signal peptide" evidence="1">
    <location>
        <begin position="1"/>
        <end position="20"/>
    </location>
</feature>
<gene>
    <name evidence="2" type="ORF">QSP1433_LOCUS6089</name>
</gene>
<feature type="chain" id="PRO_5030885531" evidence="1">
    <location>
        <begin position="21"/>
        <end position="440"/>
    </location>
</feature>
<reference evidence="2" key="1">
    <citation type="submission" date="2021-01" db="EMBL/GenBank/DDBJ databases">
        <authorList>
            <person name="Corre E."/>
            <person name="Pelletier E."/>
            <person name="Niang G."/>
            <person name="Scheremetjew M."/>
            <person name="Finn R."/>
            <person name="Kale V."/>
            <person name="Holt S."/>
            <person name="Cochrane G."/>
            <person name="Meng A."/>
            <person name="Brown T."/>
            <person name="Cohen L."/>
        </authorList>
    </citation>
    <scope>NUCLEOTIDE SEQUENCE</scope>
    <source>
        <strain evidence="2">NY070348D</strain>
    </source>
</reference>
<accession>A0A7S2RR27</accession>
<name>A0A7S2RR27_9STRA</name>
<proteinExistence type="predicted"/>
<keyword evidence="1" id="KW-0732">Signal</keyword>